<feature type="domain" description="Type II secretion system protein GspF" evidence="7">
    <location>
        <begin position="72"/>
        <end position="196"/>
    </location>
</feature>
<keyword evidence="5 6" id="KW-0472">Membrane</keyword>
<sequence length="241" mass="25463">MSLLTGVCVLAAVLSWPAGRTERAIRARAARDQLLPGSSWRRWRARLTSAGRRLGLVGRGSVSESARWLPLLDQLSASLRVGLPPAEALSLALRGSEEHVRQRLAVVVDAAREGRACGPAWLRAARSARSAELELLARSWLISERLGAPLADAVDSAGRALRSGRDLASRLETATVGARTTATILTLLPVAGIGIALLMGITPTQLYGTPVALVSLAVGAGVIVVGRLIVSRMITKVVHQQ</sequence>
<keyword evidence="4 6" id="KW-1133">Transmembrane helix</keyword>
<dbReference type="EMBL" id="CP099489">
    <property type="protein sequence ID" value="USQ79630.1"/>
    <property type="molecule type" value="Genomic_DNA"/>
</dbReference>
<dbReference type="InterPro" id="IPR018076">
    <property type="entry name" value="T2SS_GspF_dom"/>
</dbReference>
<comment type="subcellular location">
    <subcellularLocation>
        <location evidence="1">Cell membrane</location>
        <topology evidence="1">Multi-pass membrane protein</topology>
    </subcellularLocation>
</comment>
<dbReference type="PANTHER" id="PTHR35007">
    <property type="entry name" value="INTEGRAL MEMBRANE PROTEIN-RELATED"/>
    <property type="match status" value="1"/>
</dbReference>
<evidence type="ECO:0000256" key="1">
    <source>
        <dbReference type="ARBA" id="ARBA00004651"/>
    </source>
</evidence>
<evidence type="ECO:0000313" key="9">
    <source>
        <dbReference type="Proteomes" id="UP001056455"/>
    </source>
</evidence>
<dbReference type="PANTHER" id="PTHR35007:SF4">
    <property type="entry name" value="CONSERVED TRANSMEMBRANE PROTEIN-RELATED"/>
    <property type="match status" value="1"/>
</dbReference>
<keyword evidence="3 6" id="KW-0812">Transmembrane</keyword>
<protein>
    <submittedName>
        <fullName evidence="8">Type II secretion system F family protein</fullName>
    </submittedName>
</protein>
<evidence type="ECO:0000256" key="5">
    <source>
        <dbReference type="ARBA" id="ARBA00023136"/>
    </source>
</evidence>
<keyword evidence="9" id="KW-1185">Reference proteome</keyword>
<dbReference type="Pfam" id="PF00482">
    <property type="entry name" value="T2SSF"/>
    <property type="match status" value="1"/>
</dbReference>
<name>A0ABY4YS89_9MICO</name>
<feature type="transmembrane region" description="Helical" evidence="6">
    <location>
        <begin position="207"/>
        <end position="230"/>
    </location>
</feature>
<accession>A0ABY4YS89</accession>
<evidence type="ECO:0000259" key="7">
    <source>
        <dbReference type="Pfam" id="PF00482"/>
    </source>
</evidence>
<proteinExistence type="predicted"/>
<organism evidence="8 9">
    <name type="scientific">Ornithinimicrobium faecis</name>
    <dbReference type="NCBI Taxonomy" id="2934158"/>
    <lineage>
        <taxon>Bacteria</taxon>
        <taxon>Bacillati</taxon>
        <taxon>Actinomycetota</taxon>
        <taxon>Actinomycetes</taxon>
        <taxon>Micrococcales</taxon>
        <taxon>Ornithinimicrobiaceae</taxon>
        <taxon>Ornithinimicrobium</taxon>
    </lineage>
</organism>
<evidence type="ECO:0000256" key="4">
    <source>
        <dbReference type="ARBA" id="ARBA00022989"/>
    </source>
</evidence>
<dbReference type="Proteomes" id="UP001056455">
    <property type="component" value="Chromosome"/>
</dbReference>
<reference evidence="8" key="1">
    <citation type="submission" date="2022-06" db="EMBL/GenBank/DDBJ databases">
        <title>Ornithinimicrobium HY1793.</title>
        <authorList>
            <person name="Huang Y."/>
        </authorList>
    </citation>
    <scope>NUCLEOTIDE SEQUENCE</scope>
    <source>
        <strain evidence="8">HY1793</strain>
    </source>
</reference>
<dbReference type="RefSeq" id="WP_252592735.1">
    <property type="nucleotide sequence ID" value="NZ_CP099489.1"/>
</dbReference>
<evidence type="ECO:0000313" key="8">
    <source>
        <dbReference type="EMBL" id="USQ79630.1"/>
    </source>
</evidence>
<evidence type="ECO:0000256" key="6">
    <source>
        <dbReference type="SAM" id="Phobius"/>
    </source>
</evidence>
<gene>
    <name evidence="8" type="ORF">NF556_18880</name>
</gene>
<evidence type="ECO:0000256" key="3">
    <source>
        <dbReference type="ARBA" id="ARBA00022692"/>
    </source>
</evidence>
<evidence type="ECO:0000256" key="2">
    <source>
        <dbReference type="ARBA" id="ARBA00022475"/>
    </source>
</evidence>
<keyword evidence="2" id="KW-1003">Cell membrane</keyword>